<gene>
    <name evidence="11" type="ORF">HNR05_001768</name>
</gene>
<feature type="domain" description="Peptidase M4" evidence="9">
    <location>
        <begin position="115"/>
        <end position="180"/>
    </location>
</feature>
<dbReference type="EMBL" id="JACCFM010000001">
    <property type="protein sequence ID" value="NYJ19977.1"/>
    <property type="molecule type" value="Genomic_DNA"/>
</dbReference>
<reference evidence="11 12" key="1">
    <citation type="submission" date="2020-07" db="EMBL/GenBank/DDBJ databases">
        <title>Sequencing the genomes of 1000 actinobacteria strains.</title>
        <authorList>
            <person name="Klenk H.-P."/>
        </authorList>
    </citation>
    <scope>NUCLEOTIDE SEQUENCE [LARGE SCALE GENOMIC DNA]</scope>
    <source>
        <strain evidence="11 12">LI1</strain>
    </source>
</reference>
<evidence type="ECO:0000256" key="4">
    <source>
        <dbReference type="ARBA" id="ARBA00022801"/>
    </source>
</evidence>
<name>A0A7Z0EE40_9MICO</name>
<evidence type="ECO:0000256" key="2">
    <source>
        <dbReference type="ARBA" id="ARBA00022670"/>
    </source>
</evidence>
<keyword evidence="8" id="KW-0964">Secreted</keyword>
<dbReference type="Pfam" id="PF02868">
    <property type="entry name" value="Peptidase_M4_C"/>
    <property type="match status" value="1"/>
</dbReference>
<feature type="active site" description="Proton donor" evidence="7">
    <location>
        <position position="274"/>
    </location>
</feature>
<dbReference type="GO" id="GO:0004222">
    <property type="term" value="F:metalloendopeptidase activity"/>
    <property type="evidence" value="ECO:0007669"/>
    <property type="project" value="UniProtKB-UniRule"/>
</dbReference>
<dbReference type="GO" id="GO:0046872">
    <property type="term" value="F:metal ion binding"/>
    <property type="evidence" value="ECO:0007669"/>
    <property type="project" value="UniProtKB-UniRule"/>
</dbReference>
<dbReference type="Gene3D" id="1.10.390.10">
    <property type="entry name" value="Neutral Protease Domain 2"/>
    <property type="match status" value="1"/>
</dbReference>
<evidence type="ECO:0000256" key="8">
    <source>
        <dbReference type="RuleBase" id="RU366073"/>
    </source>
</evidence>
<accession>A0A7Z0EE40</accession>
<evidence type="ECO:0000259" key="9">
    <source>
        <dbReference type="Pfam" id="PF01447"/>
    </source>
</evidence>
<dbReference type="PANTHER" id="PTHR43579:SF1">
    <property type="entry name" value="NEUTRAL METALLOPROTEINASE"/>
    <property type="match status" value="1"/>
</dbReference>
<proteinExistence type="inferred from homology"/>
<sequence>MSVAAHTPVQCGIVPPQLLVRVARQGDPRFAGAAAAARDSLLCDEAFRDTRRAAPVQHLDQGLHRPGAAPRSVWNARGSELLPGIQARTEGTPPTPDAAVNEVYDGLGSARVLLWNAFHRDSLDDHGMPLRATVHFASHYDNAVWDGSRFVFGDGDGQVFARFTRSLSALGHEFGHALVQQTADLDYLGQSGALHESLADVFGSLVDQYAHGHSAAQATWLIGEGLFIDELDAHAIRSLKAPGTAYNDDVLGKDPQPSSMADYVETDDDNGGVHLNSGIPNRAFFLVATWLGGNAWEAPGQIWYNTLTAGTLAPCVDFTGFARATTRTASSMFGEGSTEHTAVAAAWREVGVVA</sequence>
<evidence type="ECO:0000259" key="10">
    <source>
        <dbReference type="Pfam" id="PF02868"/>
    </source>
</evidence>
<comment type="similarity">
    <text evidence="1 8">Belongs to the peptidase M4 family.</text>
</comment>
<comment type="cofactor">
    <cofactor evidence="8">
        <name>Zn(2+)</name>
        <dbReference type="ChEBI" id="CHEBI:29105"/>
    </cofactor>
</comment>
<dbReference type="InterPro" id="IPR023612">
    <property type="entry name" value="Peptidase_M4"/>
</dbReference>
<dbReference type="SUPFAM" id="SSF55486">
    <property type="entry name" value="Metalloproteases ('zincins'), catalytic domain"/>
    <property type="match status" value="1"/>
</dbReference>
<evidence type="ECO:0000256" key="5">
    <source>
        <dbReference type="ARBA" id="ARBA00022833"/>
    </source>
</evidence>
<keyword evidence="12" id="KW-1185">Reference proteome</keyword>
<dbReference type="PANTHER" id="PTHR43579">
    <property type="match status" value="1"/>
</dbReference>
<comment type="function">
    <text evidence="8">Extracellular zinc metalloprotease.</text>
</comment>
<dbReference type="AlphaFoldDB" id="A0A7Z0EE40"/>
<comment type="subcellular location">
    <subcellularLocation>
        <location evidence="8">Secreted</location>
    </subcellularLocation>
</comment>
<evidence type="ECO:0000256" key="3">
    <source>
        <dbReference type="ARBA" id="ARBA00022723"/>
    </source>
</evidence>
<dbReference type="InterPro" id="IPR052759">
    <property type="entry name" value="Metalloprotease_M4"/>
</dbReference>
<dbReference type="InterPro" id="IPR013856">
    <property type="entry name" value="Peptidase_M4_domain"/>
</dbReference>
<evidence type="ECO:0000256" key="6">
    <source>
        <dbReference type="ARBA" id="ARBA00023049"/>
    </source>
</evidence>
<keyword evidence="6 8" id="KW-0482">Metalloprotease</keyword>
<dbReference type="PRINTS" id="PR00730">
    <property type="entry name" value="THERMOLYSIN"/>
</dbReference>
<keyword evidence="3" id="KW-0479">Metal-binding</keyword>
<evidence type="ECO:0000313" key="12">
    <source>
        <dbReference type="Proteomes" id="UP000537260"/>
    </source>
</evidence>
<keyword evidence="4 8" id="KW-0378">Hydrolase</keyword>
<dbReference type="RefSeq" id="WP_179578658.1">
    <property type="nucleotide sequence ID" value="NZ_JACCFM010000001.1"/>
</dbReference>
<dbReference type="EC" id="3.4.24.-" evidence="8"/>
<dbReference type="CDD" id="cd09597">
    <property type="entry name" value="M4_TLP"/>
    <property type="match status" value="1"/>
</dbReference>
<evidence type="ECO:0000256" key="7">
    <source>
        <dbReference type="PIRSR" id="PIRSR623612-1"/>
    </source>
</evidence>
<dbReference type="GO" id="GO:0006508">
    <property type="term" value="P:proteolysis"/>
    <property type="evidence" value="ECO:0007669"/>
    <property type="project" value="UniProtKB-KW"/>
</dbReference>
<evidence type="ECO:0000313" key="11">
    <source>
        <dbReference type="EMBL" id="NYJ19977.1"/>
    </source>
</evidence>
<dbReference type="Pfam" id="PF01447">
    <property type="entry name" value="Peptidase_M4"/>
    <property type="match status" value="1"/>
</dbReference>
<keyword evidence="2 8" id="KW-0645">Protease</keyword>
<dbReference type="Gene3D" id="3.10.170.10">
    <property type="match status" value="1"/>
</dbReference>
<evidence type="ECO:0000256" key="1">
    <source>
        <dbReference type="ARBA" id="ARBA00009388"/>
    </source>
</evidence>
<feature type="domain" description="Peptidase M4 C-terminal" evidence="10">
    <location>
        <begin position="183"/>
        <end position="352"/>
    </location>
</feature>
<dbReference type="Proteomes" id="UP000537260">
    <property type="component" value="Unassembled WGS sequence"/>
</dbReference>
<dbReference type="InterPro" id="IPR001570">
    <property type="entry name" value="Peptidase_M4_C_domain"/>
</dbReference>
<protein>
    <recommendedName>
        <fullName evidence="8">Neutral metalloproteinase</fullName>
        <ecNumber evidence="8">3.4.24.-</ecNumber>
    </recommendedName>
</protein>
<feature type="active site" evidence="7">
    <location>
        <position position="173"/>
    </location>
</feature>
<dbReference type="GO" id="GO:0005576">
    <property type="term" value="C:extracellular region"/>
    <property type="evidence" value="ECO:0007669"/>
    <property type="project" value="UniProtKB-SubCell"/>
</dbReference>
<comment type="caution">
    <text evidence="11">The sequence shown here is derived from an EMBL/GenBank/DDBJ whole genome shotgun (WGS) entry which is preliminary data.</text>
</comment>
<dbReference type="InterPro" id="IPR027268">
    <property type="entry name" value="Peptidase_M4/M1_CTD_sf"/>
</dbReference>
<keyword evidence="5 8" id="KW-0862">Zinc</keyword>
<organism evidence="11 12">
    <name type="scientific">Glaciibacter psychrotolerans</name>
    <dbReference type="NCBI Taxonomy" id="670054"/>
    <lineage>
        <taxon>Bacteria</taxon>
        <taxon>Bacillati</taxon>
        <taxon>Actinomycetota</taxon>
        <taxon>Actinomycetes</taxon>
        <taxon>Micrococcales</taxon>
        <taxon>Microbacteriaceae</taxon>
        <taxon>Glaciibacter</taxon>
    </lineage>
</organism>